<dbReference type="PANTHER" id="PTHR43433">
    <property type="entry name" value="HYDROLASE, ALPHA/BETA FOLD FAMILY PROTEIN"/>
    <property type="match status" value="1"/>
</dbReference>
<dbReference type="EMBL" id="JBCDNA010000001">
    <property type="protein sequence ID" value="MEL4454274.1"/>
    <property type="molecule type" value="Genomic_DNA"/>
</dbReference>
<comment type="caution">
    <text evidence="2">The sequence shown here is derived from an EMBL/GenBank/DDBJ whole genome shotgun (WGS) entry which is preliminary data.</text>
</comment>
<evidence type="ECO:0000259" key="1">
    <source>
        <dbReference type="Pfam" id="PF00561"/>
    </source>
</evidence>
<protein>
    <submittedName>
        <fullName evidence="2">Alpha/beta hydrolase</fullName>
    </submittedName>
</protein>
<evidence type="ECO:0000313" key="2">
    <source>
        <dbReference type="EMBL" id="MEL4454274.1"/>
    </source>
</evidence>
<dbReference type="PANTHER" id="PTHR43433:SF5">
    <property type="entry name" value="AB HYDROLASE-1 DOMAIN-CONTAINING PROTEIN"/>
    <property type="match status" value="1"/>
</dbReference>
<accession>A0ABU9KXY4</accession>
<gene>
    <name evidence="2" type="ORF">AABB81_00090</name>
</gene>
<dbReference type="Proteomes" id="UP001474120">
    <property type="component" value="Unassembled WGS sequence"/>
</dbReference>
<dbReference type="InterPro" id="IPR050471">
    <property type="entry name" value="AB_hydrolase"/>
</dbReference>
<dbReference type="SUPFAM" id="SSF53474">
    <property type="entry name" value="alpha/beta-Hydrolases"/>
    <property type="match status" value="1"/>
</dbReference>
<proteinExistence type="predicted"/>
<dbReference type="Pfam" id="PF00561">
    <property type="entry name" value="Abhydrolase_1"/>
    <property type="match status" value="1"/>
</dbReference>
<dbReference type="RefSeq" id="WP_342157776.1">
    <property type="nucleotide sequence ID" value="NZ_JBCDNA010000001.1"/>
</dbReference>
<keyword evidence="2" id="KW-0378">Hydrolase</keyword>
<feature type="domain" description="AB hydrolase-1" evidence="1">
    <location>
        <begin position="88"/>
        <end position="184"/>
    </location>
</feature>
<dbReference type="InterPro" id="IPR029058">
    <property type="entry name" value="AB_hydrolase_fold"/>
</dbReference>
<organism evidence="2 3">
    <name type="scientific">Lutimonas vermicola</name>
    <dbReference type="NCBI Taxonomy" id="414288"/>
    <lineage>
        <taxon>Bacteria</taxon>
        <taxon>Pseudomonadati</taxon>
        <taxon>Bacteroidota</taxon>
        <taxon>Flavobacteriia</taxon>
        <taxon>Flavobacteriales</taxon>
        <taxon>Flavobacteriaceae</taxon>
        <taxon>Lutimonas</taxon>
    </lineage>
</organism>
<name>A0ABU9KXY4_9FLAO</name>
<reference evidence="2 3" key="1">
    <citation type="submission" date="2024-04" db="EMBL/GenBank/DDBJ databases">
        <title>whole genome sequencing of Lutimonas vermicola strain IMCC1616.</title>
        <authorList>
            <person name="Bae S.S."/>
        </authorList>
    </citation>
    <scope>NUCLEOTIDE SEQUENCE [LARGE SCALE GENOMIC DNA]</scope>
    <source>
        <strain evidence="2 3">IMCC1616</strain>
    </source>
</reference>
<keyword evidence="3" id="KW-1185">Reference proteome</keyword>
<dbReference type="Gene3D" id="3.40.50.1820">
    <property type="entry name" value="alpha/beta hydrolase"/>
    <property type="match status" value="1"/>
</dbReference>
<dbReference type="InterPro" id="IPR000073">
    <property type="entry name" value="AB_hydrolase_1"/>
</dbReference>
<dbReference type="GO" id="GO:0016787">
    <property type="term" value="F:hydrolase activity"/>
    <property type="evidence" value="ECO:0007669"/>
    <property type="project" value="UniProtKB-KW"/>
</dbReference>
<sequence>MSKIKPSPKNHNSLIIPRPIILFGKIVQFFSKDLATLFVVKLFSTPVKYPTPERELTMRNSAKKEKIQIPGIDKEVQVYIYGYSKTKVLMVHGWAGRGTQLYQIADKILENRMMVVSFDGPAHGLSSGKRTNMLEFLETIKVINTTYGPFDVAVGHSFGGMSLINAVADGLKVNKLVTIGADNSIPQIFNYLVQKMELKPVISTKLIALAEKKFNKKLDSLTSEHKAVKIDVPTLIIHDSDDKYVDVSSAYSIRRSLRHGELLITNGLGHHRIFKDNFVTQRIIDFIQ</sequence>
<evidence type="ECO:0000313" key="3">
    <source>
        <dbReference type="Proteomes" id="UP001474120"/>
    </source>
</evidence>